<keyword evidence="4" id="KW-1185">Reference proteome</keyword>
<feature type="region of interest" description="Disordered" evidence="1">
    <location>
        <begin position="589"/>
        <end position="637"/>
    </location>
</feature>
<feature type="region of interest" description="Disordered" evidence="1">
    <location>
        <begin position="549"/>
        <end position="568"/>
    </location>
</feature>
<feature type="transmembrane region" description="Helical" evidence="2">
    <location>
        <begin position="207"/>
        <end position="233"/>
    </location>
</feature>
<feature type="region of interest" description="Disordered" evidence="1">
    <location>
        <begin position="427"/>
        <end position="463"/>
    </location>
</feature>
<protein>
    <submittedName>
        <fullName evidence="3">Uncharacterized protein</fullName>
    </submittedName>
</protein>
<evidence type="ECO:0000313" key="4">
    <source>
        <dbReference type="Proteomes" id="UP000193411"/>
    </source>
</evidence>
<feature type="transmembrane region" description="Helical" evidence="2">
    <location>
        <begin position="156"/>
        <end position="187"/>
    </location>
</feature>
<feature type="region of interest" description="Disordered" evidence="1">
    <location>
        <begin position="128"/>
        <end position="148"/>
    </location>
</feature>
<dbReference type="EMBL" id="MCFL01000122">
    <property type="protein sequence ID" value="ORZ29895.1"/>
    <property type="molecule type" value="Genomic_DNA"/>
</dbReference>
<dbReference type="AlphaFoldDB" id="A0A1Y2H5V1"/>
<organism evidence="3 4">
    <name type="scientific">Catenaria anguillulae PL171</name>
    <dbReference type="NCBI Taxonomy" id="765915"/>
    <lineage>
        <taxon>Eukaryota</taxon>
        <taxon>Fungi</taxon>
        <taxon>Fungi incertae sedis</taxon>
        <taxon>Blastocladiomycota</taxon>
        <taxon>Blastocladiomycetes</taxon>
        <taxon>Blastocladiales</taxon>
        <taxon>Catenariaceae</taxon>
        <taxon>Catenaria</taxon>
    </lineage>
</organism>
<evidence type="ECO:0000256" key="1">
    <source>
        <dbReference type="SAM" id="MobiDB-lite"/>
    </source>
</evidence>
<feature type="transmembrane region" description="Helical" evidence="2">
    <location>
        <begin position="245"/>
        <end position="271"/>
    </location>
</feature>
<feature type="transmembrane region" description="Helical" evidence="2">
    <location>
        <begin position="95"/>
        <end position="118"/>
    </location>
</feature>
<feature type="compositionally biased region" description="Basic and acidic residues" evidence="1">
    <location>
        <begin position="427"/>
        <end position="439"/>
    </location>
</feature>
<proteinExistence type="predicted"/>
<reference evidence="3 4" key="1">
    <citation type="submission" date="2016-07" db="EMBL/GenBank/DDBJ databases">
        <title>Pervasive Adenine N6-methylation of Active Genes in Fungi.</title>
        <authorList>
            <consortium name="DOE Joint Genome Institute"/>
            <person name="Mondo S.J."/>
            <person name="Dannebaum R.O."/>
            <person name="Kuo R.C."/>
            <person name="Labutti K."/>
            <person name="Haridas S."/>
            <person name="Kuo A."/>
            <person name="Salamov A."/>
            <person name="Ahrendt S.R."/>
            <person name="Lipzen A."/>
            <person name="Sullivan W."/>
            <person name="Andreopoulos W.B."/>
            <person name="Clum A."/>
            <person name="Lindquist E."/>
            <person name="Daum C."/>
            <person name="Ramamoorthy G.K."/>
            <person name="Gryganskyi A."/>
            <person name="Culley D."/>
            <person name="Magnuson J.K."/>
            <person name="James T.Y."/>
            <person name="O'Malley M.A."/>
            <person name="Stajich J.E."/>
            <person name="Spatafora J.W."/>
            <person name="Visel A."/>
            <person name="Grigoriev I.V."/>
        </authorList>
    </citation>
    <scope>NUCLEOTIDE SEQUENCE [LARGE SCALE GENOMIC DNA]</scope>
    <source>
        <strain evidence="3 4">PL171</strain>
    </source>
</reference>
<accession>A0A1Y2H5V1</accession>
<evidence type="ECO:0000256" key="2">
    <source>
        <dbReference type="SAM" id="Phobius"/>
    </source>
</evidence>
<feature type="transmembrane region" description="Helical" evidence="2">
    <location>
        <begin position="377"/>
        <end position="397"/>
    </location>
</feature>
<keyword evidence="2" id="KW-0472">Membrane</keyword>
<keyword evidence="2" id="KW-0812">Transmembrane</keyword>
<gene>
    <name evidence="3" type="ORF">BCR44DRAFT_177345</name>
</gene>
<keyword evidence="2" id="KW-1133">Transmembrane helix</keyword>
<feature type="compositionally biased region" description="Basic and acidic residues" evidence="1">
    <location>
        <begin position="447"/>
        <end position="460"/>
    </location>
</feature>
<dbReference type="Proteomes" id="UP000193411">
    <property type="component" value="Unassembled WGS sequence"/>
</dbReference>
<comment type="caution">
    <text evidence="3">The sequence shown here is derived from an EMBL/GenBank/DDBJ whole genome shotgun (WGS) entry which is preliminary data.</text>
</comment>
<feature type="transmembrane region" description="Helical" evidence="2">
    <location>
        <begin position="346"/>
        <end position="371"/>
    </location>
</feature>
<evidence type="ECO:0000313" key="3">
    <source>
        <dbReference type="EMBL" id="ORZ29895.1"/>
    </source>
</evidence>
<sequence length="637" mass="69111">MPIVVAQHGVSGSESLPIAARAAGLAARHSRFPAAHGIHVDPEPDTRGAATALGSSRVIYPQPALASTSASFLVAQSALSPAAALVHANLAGSDLLSSIILVLAAPIPILVSLFLAWLTHLPDRSRPYSRQDGYGQHPQGKASRNPQRRHLRRQHWLMVAAHVLLIATSLNFLLTATLGFLKVLVHIDILSLTSSTESHPQLLSKEVVLGMLNGIASVTAQTTGEAALVYQFARIYPSSSARWRILPMALLFILVRLTAHVSLNTLVIWSIVDHSVSATLRSYQRIAAACFSSSVTAITLLLSATFVHKLSSRWRRHVASQLNAAKSRGLESSAEPLLPTMQRIRAILVASWHHTVLTSIFSLAMTASFPFAQSFNAAYWINLVATTAFKLSFSLGISRSLYHMAYDSVLRHQIQFLATVNPQSRGARGELRRDCDERARRRRRRRAEQPGHGEVQEGDRLSLSSSAASSFMYNSWGSADSDSDRHEGPDSGAETDMQVVVDTAIPLSEWPISTENIETDPHVLSPSGLGGNALPLSPAAVEATSLAVPNHASSPRPSKHPRSRALSTEPPVWDTFLVTPHHQEPWPIRSSVIESDPGHSYHCASSATHAVPKDKKPQEVIDSSQGKRYVRSSPVAR</sequence>
<feature type="transmembrane region" description="Helical" evidence="2">
    <location>
        <begin position="283"/>
        <end position="307"/>
    </location>
</feature>
<name>A0A1Y2H5V1_9FUNG</name>
<feature type="region of interest" description="Disordered" evidence="1">
    <location>
        <begin position="476"/>
        <end position="495"/>
    </location>
</feature>